<feature type="non-terminal residue" evidence="1">
    <location>
        <position position="1"/>
    </location>
</feature>
<evidence type="ECO:0000313" key="1">
    <source>
        <dbReference type="EMBL" id="RWS08284.1"/>
    </source>
</evidence>
<reference evidence="1 2" key="1">
    <citation type="journal article" date="2018" name="Gigascience">
        <title>Genomes of trombidid mites reveal novel predicted allergens and laterally-transferred genes associated with secondary metabolism.</title>
        <authorList>
            <person name="Dong X."/>
            <person name="Chaisiri K."/>
            <person name="Xia D."/>
            <person name="Armstrong S.D."/>
            <person name="Fang Y."/>
            <person name="Donnelly M.J."/>
            <person name="Kadowaki T."/>
            <person name="McGarry J.W."/>
            <person name="Darby A.C."/>
            <person name="Makepeace B.L."/>
        </authorList>
    </citation>
    <scope>NUCLEOTIDE SEQUENCE [LARGE SCALE GENOMIC DNA]</scope>
    <source>
        <strain evidence="1">UoL-WK</strain>
    </source>
</reference>
<dbReference type="InterPro" id="IPR011044">
    <property type="entry name" value="Quino_amine_DH_bsu"/>
</dbReference>
<name>A0A3S3P572_9ACAR</name>
<comment type="caution">
    <text evidence="1">The sequence shown here is derived from an EMBL/GenBank/DDBJ whole genome shotgun (WGS) entry which is preliminary data.</text>
</comment>
<sequence length="441" mass="49999">DEPVGSSLEANYKQRLWVFHGNGVSVYSAGCGGLLHEVDARDIIPQNGLALCGGTQIESGLLCTWSENAVVSDSKIYIGQPNLNRIIVFHSQQLNVVQVIATDPQPMQLWFIRGQTEDQIWVLCHGQIETQRKTHSAYSNYDEMDTVNREFNWNSPSMEQKRHNKKTVQVVRILPNSRAQNVIHLQPIDGHFDLVYDLFVPKPTPLQRHHFHNNRYAYVTHWDERALIKIDMEQFKYVKTINLAECQPVNAVFTEYGLLIVQCQTPVTHQLNGQLVLDQITDTIISYNAHIKSHKSYLSPNQHFLVNIFHNTSTLSPISTTIIVQKVTQSGLQFLYDVRTTLTIVNCDFVWKNGNYDAILASGTANREDLLYLSLIDGRVELISGIGRPTKGHLRGMAVSKATNLGAITSLESVFVLDLNSNRVQCETQQRHQQPETLVWT</sequence>
<dbReference type="AlphaFoldDB" id="A0A3S3P572"/>
<accession>A0A3S3P572</accession>
<keyword evidence="2" id="KW-1185">Reference proteome</keyword>
<dbReference type="STRING" id="1965070.A0A3S3P572"/>
<dbReference type="OrthoDB" id="6085115at2759"/>
<protein>
    <submittedName>
        <fullName evidence="1">Follistatin-related protein 5-like protein</fullName>
    </submittedName>
</protein>
<evidence type="ECO:0000313" key="2">
    <source>
        <dbReference type="Proteomes" id="UP000285301"/>
    </source>
</evidence>
<dbReference type="Proteomes" id="UP000285301">
    <property type="component" value="Unassembled WGS sequence"/>
</dbReference>
<organism evidence="1 2">
    <name type="scientific">Dinothrombium tinctorium</name>
    <dbReference type="NCBI Taxonomy" id="1965070"/>
    <lineage>
        <taxon>Eukaryota</taxon>
        <taxon>Metazoa</taxon>
        <taxon>Ecdysozoa</taxon>
        <taxon>Arthropoda</taxon>
        <taxon>Chelicerata</taxon>
        <taxon>Arachnida</taxon>
        <taxon>Acari</taxon>
        <taxon>Acariformes</taxon>
        <taxon>Trombidiformes</taxon>
        <taxon>Prostigmata</taxon>
        <taxon>Anystina</taxon>
        <taxon>Parasitengona</taxon>
        <taxon>Trombidioidea</taxon>
        <taxon>Trombidiidae</taxon>
        <taxon>Dinothrombium</taxon>
    </lineage>
</organism>
<dbReference type="EMBL" id="NCKU01003048">
    <property type="protein sequence ID" value="RWS08284.1"/>
    <property type="molecule type" value="Genomic_DNA"/>
</dbReference>
<dbReference type="SUPFAM" id="SSF50969">
    <property type="entry name" value="YVTN repeat-like/Quinoprotein amine dehydrogenase"/>
    <property type="match status" value="1"/>
</dbReference>
<gene>
    <name evidence="1" type="ORF">B4U79_14438</name>
</gene>
<proteinExistence type="predicted"/>